<keyword evidence="2" id="KW-1185">Reference proteome</keyword>
<evidence type="ECO:0000313" key="2">
    <source>
        <dbReference type="Proteomes" id="UP001159405"/>
    </source>
</evidence>
<dbReference type="EMBL" id="CALNXK010000029">
    <property type="protein sequence ID" value="CAH3116587.1"/>
    <property type="molecule type" value="Genomic_DNA"/>
</dbReference>
<comment type="caution">
    <text evidence="1">The sequence shown here is derived from an EMBL/GenBank/DDBJ whole genome shotgun (WGS) entry which is preliminary data.</text>
</comment>
<accession>A0ABN8NNU6</accession>
<reference evidence="1 2" key="1">
    <citation type="submission" date="2022-05" db="EMBL/GenBank/DDBJ databases">
        <authorList>
            <consortium name="Genoscope - CEA"/>
            <person name="William W."/>
        </authorList>
    </citation>
    <scope>NUCLEOTIDE SEQUENCE [LARGE SCALE GENOMIC DNA]</scope>
</reference>
<evidence type="ECO:0000313" key="1">
    <source>
        <dbReference type="EMBL" id="CAH3116587.1"/>
    </source>
</evidence>
<dbReference type="Proteomes" id="UP001159405">
    <property type="component" value="Unassembled WGS sequence"/>
</dbReference>
<name>A0ABN8NNU6_9CNID</name>
<protein>
    <recommendedName>
        <fullName evidence="3">Reverse transcriptase</fullName>
    </recommendedName>
</protein>
<proteinExistence type="predicted"/>
<sequence length="119" mass="13658">MPLGFCHISPLLRCLHWLPVKARIEFKILLIRFKAIHGLAPKYLCDLLTFKSSLYNLRSSDSILLSMPAARSKTLGDRAFMVAASRLWNSLQKELRAITNVNSFKAHFKTYLFKTLFGE</sequence>
<gene>
    <name evidence="1" type="ORF">PLOB_00024145</name>
</gene>
<evidence type="ECO:0008006" key="3">
    <source>
        <dbReference type="Google" id="ProtNLM"/>
    </source>
</evidence>
<organism evidence="1 2">
    <name type="scientific">Porites lobata</name>
    <dbReference type="NCBI Taxonomy" id="104759"/>
    <lineage>
        <taxon>Eukaryota</taxon>
        <taxon>Metazoa</taxon>
        <taxon>Cnidaria</taxon>
        <taxon>Anthozoa</taxon>
        <taxon>Hexacorallia</taxon>
        <taxon>Scleractinia</taxon>
        <taxon>Fungiina</taxon>
        <taxon>Poritidae</taxon>
        <taxon>Porites</taxon>
    </lineage>
</organism>